<evidence type="ECO:0000313" key="4">
    <source>
        <dbReference type="EMBL" id="SFH94365.1"/>
    </source>
</evidence>
<name>A0A1I3E5Y3_9FLAO</name>
<dbReference type="Proteomes" id="UP000198931">
    <property type="component" value="Unassembled WGS sequence"/>
</dbReference>
<sequence length="195" mass="22800">MRKVYFFDFDGTLTTKDTMFMFLRHCDQNRFAAKFLLHIPVFMLLKFKLAKAEKVKRHFIASVLKGKSEVFLKEKAQSFFKENYPDLIRENALEFIHNMDRQQTESYLVTASLDLWVKPFADKFNMILISTEAKFKDGIFTGKFKGANCNGEEKVRRIKEVLGDKKFDKSIAFGDTSGDDALLKYANEGHYKFFH</sequence>
<dbReference type="NCBIfam" id="TIGR01490">
    <property type="entry name" value="HAD-SF-IB-hyp1"/>
    <property type="match status" value="1"/>
</dbReference>
<evidence type="ECO:0000256" key="3">
    <source>
        <dbReference type="ARBA" id="ARBA00022842"/>
    </source>
</evidence>
<dbReference type="NCBIfam" id="TIGR01488">
    <property type="entry name" value="HAD-SF-IB"/>
    <property type="match status" value="1"/>
</dbReference>
<reference evidence="4 5" key="1">
    <citation type="submission" date="2016-10" db="EMBL/GenBank/DDBJ databases">
        <authorList>
            <person name="de Groot N.N."/>
        </authorList>
    </citation>
    <scope>NUCLEOTIDE SEQUENCE [LARGE SCALE GENOMIC DNA]</scope>
    <source>
        <strain evidence="4 5">DSM 26000</strain>
    </source>
</reference>
<dbReference type="PANTHER" id="PTHR43344">
    <property type="entry name" value="PHOSPHOSERINE PHOSPHATASE"/>
    <property type="match status" value="1"/>
</dbReference>
<accession>A0A1I3E5Y3</accession>
<gene>
    <name evidence="4" type="ORF">SAMN05443292_0896</name>
</gene>
<keyword evidence="5" id="KW-1185">Reference proteome</keyword>
<dbReference type="EMBL" id="FOQT01000001">
    <property type="protein sequence ID" value="SFH94365.1"/>
    <property type="molecule type" value="Genomic_DNA"/>
</dbReference>
<dbReference type="InterPro" id="IPR023214">
    <property type="entry name" value="HAD_sf"/>
</dbReference>
<dbReference type="SUPFAM" id="SSF56784">
    <property type="entry name" value="HAD-like"/>
    <property type="match status" value="1"/>
</dbReference>
<dbReference type="GO" id="GO:0016787">
    <property type="term" value="F:hydrolase activity"/>
    <property type="evidence" value="ECO:0007669"/>
    <property type="project" value="UniProtKB-KW"/>
</dbReference>
<keyword evidence="3" id="KW-0460">Magnesium</keyword>
<dbReference type="Pfam" id="PF12710">
    <property type="entry name" value="HAD"/>
    <property type="match status" value="1"/>
</dbReference>
<dbReference type="OrthoDB" id="9794212at2"/>
<dbReference type="RefSeq" id="WP_090079115.1">
    <property type="nucleotide sequence ID" value="NZ_FOQT01000001.1"/>
</dbReference>
<dbReference type="Gene3D" id="1.20.1440.100">
    <property type="entry name" value="SG protein - dephosphorylation function"/>
    <property type="match status" value="1"/>
</dbReference>
<dbReference type="STRING" id="1125876.SAMN05443292_0896"/>
<dbReference type="AlphaFoldDB" id="A0A1I3E5Y3"/>
<dbReference type="InterPro" id="IPR050582">
    <property type="entry name" value="HAD-like_SerB"/>
</dbReference>
<keyword evidence="2 4" id="KW-0378">Hydrolase</keyword>
<evidence type="ECO:0000256" key="2">
    <source>
        <dbReference type="ARBA" id="ARBA00022801"/>
    </source>
</evidence>
<dbReference type="PANTHER" id="PTHR43344:SF13">
    <property type="entry name" value="PHOSPHATASE RV3661-RELATED"/>
    <property type="match status" value="1"/>
</dbReference>
<dbReference type="InterPro" id="IPR006385">
    <property type="entry name" value="HAD_hydro_SerB1"/>
</dbReference>
<evidence type="ECO:0000256" key="1">
    <source>
        <dbReference type="ARBA" id="ARBA00022723"/>
    </source>
</evidence>
<proteinExistence type="predicted"/>
<dbReference type="InterPro" id="IPR036412">
    <property type="entry name" value="HAD-like_sf"/>
</dbReference>
<dbReference type="Gene3D" id="3.40.50.1000">
    <property type="entry name" value="HAD superfamily/HAD-like"/>
    <property type="match status" value="1"/>
</dbReference>
<keyword evidence="1" id="KW-0479">Metal-binding</keyword>
<dbReference type="GO" id="GO:0046872">
    <property type="term" value="F:metal ion binding"/>
    <property type="evidence" value="ECO:0007669"/>
    <property type="project" value="UniProtKB-KW"/>
</dbReference>
<organism evidence="4 5">
    <name type="scientific">Halpernia frigidisoli</name>
    <dbReference type="NCBI Taxonomy" id="1125876"/>
    <lineage>
        <taxon>Bacteria</taxon>
        <taxon>Pseudomonadati</taxon>
        <taxon>Bacteroidota</taxon>
        <taxon>Flavobacteriia</taxon>
        <taxon>Flavobacteriales</taxon>
        <taxon>Weeksellaceae</taxon>
        <taxon>Chryseobacterium group</taxon>
        <taxon>Halpernia</taxon>
    </lineage>
</organism>
<protein>
    <submittedName>
        <fullName evidence="4">HAD-superfamily subfamily IB hydrolase, TIGR01490</fullName>
    </submittedName>
</protein>
<evidence type="ECO:0000313" key="5">
    <source>
        <dbReference type="Proteomes" id="UP000198931"/>
    </source>
</evidence>